<name>A0A285VNJ7_9GAMM</name>
<keyword evidence="5" id="KW-0067">ATP-binding</keyword>
<keyword evidence="4" id="KW-0547">Nucleotide-binding</keyword>
<dbReference type="FunFam" id="3.40.50.300:FF:000013">
    <property type="entry name" value="PhoH family ATPase"/>
    <property type="match status" value="1"/>
</dbReference>
<keyword evidence="3" id="KW-0963">Cytoplasm</keyword>
<evidence type="ECO:0000256" key="5">
    <source>
        <dbReference type="ARBA" id="ARBA00022840"/>
    </source>
</evidence>
<evidence type="ECO:0000256" key="6">
    <source>
        <dbReference type="ARBA" id="ARBA00039970"/>
    </source>
</evidence>
<evidence type="ECO:0000256" key="7">
    <source>
        <dbReference type="SAM" id="MobiDB-lite"/>
    </source>
</evidence>
<dbReference type="EMBL" id="OBQJ01000005">
    <property type="protein sequence ID" value="SOC55632.1"/>
    <property type="molecule type" value="Genomic_DNA"/>
</dbReference>
<dbReference type="InterPro" id="IPR003714">
    <property type="entry name" value="PhoH"/>
</dbReference>
<evidence type="ECO:0000313" key="10">
    <source>
        <dbReference type="Proteomes" id="UP000219023"/>
    </source>
</evidence>
<evidence type="ECO:0000259" key="8">
    <source>
        <dbReference type="Pfam" id="PF02562"/>
    </source>
</evidence>
<evidence type="ECO:0000256" key="1">
    <source>
        <dbReference type="ARBA" id="ARBA00004496"/>
    </source>
</evidence>
<feature type="compositionally biased region" description="Basic and acidic residues" evidence="7">
    <location>
        <begin position="337"/>
        <end position="364"/>
    </location>
</feature>
<dbReference type="Pfam" id="PF02562">
    <property type="entry name" value="PhoH"/>
    <property type="match status" value="1"/>
</dbReference>
<gene>
    <name evidence="9" type="ORF">SAMN05421509_105240</name>
</gene>
<comment type="subcellular location">
    <subcellularLocation>
        <location evidence="1">Cytoplasm</location>
    </subcellularLocation>
</comment>
<dbReference type="PANTHER" id="PTHR30473:SF1">
    <property type="entry name" value="PHOH-LIKE PROTEIN"/>
    <property type="match status" value="1"/>
</dbReference>
<evidence type="ECO:0000313" key="9">
    <source>
        <dbReference type="EMBL" id="SOC55632.1"/>
    </source>
</evidence>
<dbReference type="AlphaFoldDB" id="A0A285VNJ7"/>
<evidence type="ECO:0000256" key="4">
    <source>
        <dbReference type="ARBA" id="ARBA00022741"/>
    </source>
</evidence>
<protein>
    <recommendedName>
        <fullName evidence="6">PhoH-like protein</fullName>
    </recommendedName>
</protein>
<dbReference type="Proteomes" id="UP000219023">
    <property type="component" value="Unassembled WGS sequence"/>
</dbReference>
<dbReference type="GO" id="GO:0005829">
    <property type="term" value="C:cytosol"/>
    <property type="evidence" value="ECO:0007669"/>
    <property type="project" value="TreeGrafter"/>
</dbReference>
<reference evidence="9 10" key="1">
    <citation type="submission" date="2017-08" db="EMBL/GenBank/DDBJ databases">
        <authorList>
            <person name="de Groot N.N."/>
        </authorList>
    </citation>
    <scope>NUCLEOTIDE SEQUENCE [LARGE SCALE GENOMIC DNA]</scope>
    <source>
        <strain evidence="9 10">USBA 855</strain>
    </source>
</reference>
<comment type="similarity">
    <text evidence="2">Belongs to the PhoH family.</text>
</comment>
<feature type="region of interest" description="Disordered" evidence="7">
    <location>
        <begin position="330"/>
        <end position="364"/>
    </location>
</feature>
<sequence length="364" mass="40640">MDLLELSQNTSQAHRILTLTLEPNDPMRLASLCGQQDEHLKLVESRLGVTLRNRGNTFQLAGPGPHVKAAANVVEHLYRETEANELTPDTVHLFLQESGLESLEEDEETLDEGGVLIRTPRALIKPRGHNQQTYVTSIHDHDINFGVGPAGTGKTYLAVAAAVEALNQQQVRRILLVRPAVEAGERLGFLPGDLAQKIDPYLRPLYDALYEMLGFEQVNKLIERQVIEVAPLAYMRGRTLNNAFIILDESQNTTREQMKMFLTRIGFGSTAVITGDITQVDLPRGNQSGLIQVLDVLKGTAGIGVTHFVAKDVVRHPLVQRIIEAYDAFESAEEEQERTRQERRAQAKRDKDDTRRDNDEPADA</sequence>
<dbReference type="InterPro" id="IPR027417">
    <property type="entry name" value="P-loop_NTPase"/>
</dbReference>
<dbReference type="SUPFAM" id="SSF52540">
    <property type="entry name" value="P-loop containing nucleoside triphosphate hydrolases"/>
    <property type="match status" value="1"/>
</dbReference>
<feature type="domain" description="PhoH-like protein" evidence="8">
    <location>
        <begin position="124"/>
        <end position="327"/>
    </location>
</feature>
<evidence type="ECO:0000256" key="3">
    <source>
        <dbReference type="ARBA" id="ARBA00022490"/>
    </source>
</evidence>
<accession>A0A285VNJ7</accession>
<evidence type="ECO:0000256" key="2">
    <source>
        <dbReference type="ARBA" id="ARBA00010393"/>
    </source>
</evidence>
<dbReference type="PANTHER" id="PTHR30473">
    <property type="entry name" value="PROTEIN PHOH"/>
    <property type="match status" value="1"/>
</dbReference>
<dbReference type="GO" id="GO:0005524">
    <property type="term" value="F:ATP binding"/>
    <property type="evidence" value="ECO:0007669"/>
    <property type="project" value="UniProtKB-KW"/>
</dbReference>
<organism evidence="9 10">
    <name type="scientific">Chromohalobacter canadensis</name>
    <dbReference type="NCBI Taxonomy" id="141389"/>
    <lineage>
        <taxon>Bacteria</taxon>
        <taxon>Pseudomonadati</taxon>
        <taxon>Pseudomonadota</taxon>
        <taxon>Gammaproteobacteria</taxon>
        <taxon>Oceanospirillales</taxon>
        <taxon>Halomonadaceae</taxon>
        <taxon>Chromohalobacter</taxon>
    </lineage>
</organism>
<dbReference type="InterPro" id="IPR051451">
    <property type="entry name" value="PhoH2-like"/>
</dbReference>
<proteinExistence type="inferred from homology"/>
<dbReference type="Gene3D" id="3.40.50.300">
    <property type="entry name" value="P-loop containing nucleotide triphosphate hydrolases"/>
    <property type="match status" value="1"/>
</dbReference>